<feature type="transmembrane region" description="Helical" evidence="8">
    <location>
        <begin position="300"/>
        <end position="319"/>
    </location>
</feature>
<evidence type="ECO:0000256" key="2">
    <source>
        <dbReference type="ARBA" id="ARBA00007520"/>
    </source>
</evidence>
<dbReference type="CDD" id="cd17330">
    <property type="entry name" value="MFS_SLC46_TetA_like"/>
    <property type="match status" value="1"/>
</dbReference>
<dbReference type="Gene3D" id="1.20.1250.20">
    <property type="entry name" value="MFS general substrate transporter like domains"/>
    <property type="match status" value="1"/>
</dbReference>
<feature type="transmembrane region" description="Helical" evidence="8">
    <location>
        <begin position="277"/>
        <end position="294"/>
    </location>
</feature>
<comment type="similarity">
    <text evidence="2">Belongs to the major facilitator superfamily. TCR/Tet family.</text>
</comment>
<keyword evidence="3" id="KW-0813">Transport</keyword>
<feature type="transmembrane region" description="Helical" evidence="8">
    <location>
        <begin position="366"/>
        <end position="384"/>
    </location>
</feature>
<keyword evidence="5 8" id="KW-0812">Transmembrane</keyword>
<feature type="transmembrane region" description="Helical" evidence="8">
    <location>
        <begin position="98"/>
        <end position="118"/>
    </location>
</feature>
<dbReference type="STRING" id="1798382.A3D77_04210"/>
<dbReference type="EMBL" id="MFJL01000043">
    <property type="protein sequence ID" value="OGG12691.1"/>
    <property type="molecule type" value="Genomic_DNA"/>
</dbReference>
<feature type="transmembrane region" description="Helical" evidence="8">
    <location>
        <begin position="44"/>
        <end position="62"/>
    </location>
</feature>
<dbReference type="InterPro" id="IPR005829">
    <property type="entry name" value="Sugar_transporter_CS"/>
</dbReference>
<dbReference type="InterPro" id="IPR001958">
    <property type="entry name" value="Tet-R_TetA/multi-R_MdtG-like"/>
</dbReference>
<accession>A0A1F5ZJX4</accession>
<keyword evidence="6 8" id="KW-1133">Transmembrane helix</keyword>
<dbReference type="AlphaFoldDB" id="A0A1F5ZJX4"/>
<feature type="transmembrane region" description="Helical" evidence="8">
    <location>
        <begin position="159"/>
        <end position="179"/>
    </location>
</feature>
<dbReference type="Proteomes" id="UP000176923">
    <property type="component" value="Unassembled WGS sequence"/>
</dbReference>
<feature type="transmembrane region" description="Helical" evidence="8">
    <location>
        <begin position="249"/>
        <end position="265"/>
    </location>
</feature>
<gene>
    <name evidence="10" type="ORF">A3D77_04210</name>
</gene>
<feature type="transmembrane region" description="Helical" evidence="8">
    <location>
        <begin position="340"/>
        <end position="360"/>
    </location>
</feature>
<organism evidence="10 11">
    <name type="scientific">Candidatus Gottesmanbacteria bacterium RIFCSPHIGHO2_02_FULL_39_11</name>
    <dbReference type="NCBI Taxonomy" id="1798382"/>
    <lineage>
        <taxon>Bacteria</taxon>
        <taxon>Candidatus Gottesmaniibacteriota</taxon>
    </lineage>
</organism>
<name>A0A1F5ZJX4_9BACT</name>
<dbReference type="PROSITE" id="PS00216">
    <property type="entry name" value="SUGAR_TRANSPORT_1"/>
    <property type="match status" value="1"/>
</dbReference>
<proteinExistence type="inferred from homology"/>
<feature type="transmembrane region" description="Helical" evidence="8">
    <location>
        <begin position="130"/>
        <end position="153"/>
    </location>
</feature>
<dbReference type="GO" id="GO:0022857">
    <property type="term" value="F:transmembrane transporter activity"/>
    <property type="evidence" value="ECO:0007669"/>
    <property type="project" value="InterPro"/>
</dbReference>
<evidence type="ECO:0000256" key="7">
    <source>
        <dbReference type="ARBA" id="ARBA00023136"/>
    </source>
</evidence>
<evidence type="ECO:0000259" key="9">
    <source>
        <dbReference type="PROSITE" id="PS50850"/>
    </source>
</evidence>
<feature type="transmembrane region" description="Helical" evidence="8">
    <location>
        <begin position="7"/>
        <end position="32"/>
    </location>
</feature>
<evidence type="ECO:0000256" key="1">
    <source>
        <dbReference type="ARBA" id="ARBA00004651"/>
    </source>
</evidence>
<dbReference type="PANTHER" id="PTHR43414">
    <property type="entry name" value="MULTIDRUG RESISTANCE PROTEIN MDTG"/>
    <property type="match status" value="1"/>
</dbReference>
<dbReference type="GO" id="GO:0005886">
    <property type="term" value="C:plasma membrane"/>
    <property type="evidence" value="ECO:0007669"/>
    <property type="project" value="UniProtKB-SubCell"/>
</dbReference>
<evidence type="ECO:0000256" key="6">
    <source>
        <dbReference type="ARBA" id="ARBA00022989"/>
    </source>
</evidence>
<evidence type="ECO:0000256" key="4">
    <source>
        <dbReference type="ARBA" id="ARBA00022475"/>
    </source>
</evidence>
<keyword evidence="7 8" id="KW-0472">Membrane</keyword>
<dbReference type="InterPro" id="IPR020846">
    <property type="entry name" value="MFS_dom"/>
</dbReference>
<evidence type="ECO:0000256" key="5">
    <source>
        <dbReference type="ARBA" id="ARBA00022692"/>
    </source>
</evidence>
<comment type="caution">
    <text evidence="10">The sequence shown here is derived from an EMBL/GenBank/DDBJ whole genome shotgun (WGS) entry which is preliminary data.</text>
</comment>
<dbReference type="PROSITE" id="PS50850">
    <property type="entry name" value="MFS"/>
    <property type="match status" value="1"/>
</dbReference>
<feature type="transmembrane region" description="Helical" evidence="8">
    <location>
        <begin position="209"/>
        <end position="229"/>
    </location>
</feature>
<reference evidence="10 11" key="1">
    <citation type="journal article" date="2016" name="Nat. Commun.">
        <title>Thousands of microbial genomes shed light on interconnected biogeochemical processes in an aquifer system.</title>
        <authorList>
            <person name="Anantharaman K."/>
            <person name="Brown C.T."/>
            <person name="Hug L.A."/>
            <person name="Sharon I."/>
            <person name="Castelle C.J."/>
            <person name="Probst A.J."/>
            <person name="Thomas B.C."/>
            <person name="Singh A."/>
            <person name="Wilkins M.J."/>
            <person name="Karaoz U."/>
            <person name="Brodie E.L."/>
            <person name="Williams K.H."/>
            <person name="Hubbard S.S."/>
            <person name="Banfield J.F."/>
        </authorList>
    </citation>
    <scope>NUCLEOTIDE SEQUENCE [LARGE SCALE GENOMIC DNA]</scope>
</reference>
<evidence type="ECO:0000256" key="3">
    <source>
        <dbReference type="ARBA" id="ARBA00022448"/>
    </source>
</evidence>
<dbReference type="PANTHER" id="PTHR43414:SF6">
    <property type="entry name" value="MULTIDRUG RESISTANCE PROTEIN MDTG"/>
    <property type="match status" value="1"/>
</dbReference>
<comment type="subcellular location">
    <subcellularLocation>
        <location evidence="1">Cell membrane</location>
        <topology evidence="1">Multi-pass membrane protein</topology>
    </subcellularLocation>
</comment>
<dbReference type="PRINTS" id="PR01035">
    <property type="entry name" value="TCRTETA"/>
</dbReference>
<dbReference type="InterPro" id="IPR011701">
    <property type="entry name" value="MFS"/>
</dbReference>
<protein>
    <recommendedName>
        <fullName evidence="9">Major facilitator superfamily (MFS) profile domain-containing protein</fullName>
    </recommendedName>
</protein>
<dbReference type="Pfam" id="PF07690">
    <property type="entry name" value="MFS_1"/>
    <property type="match status" value="1"/>
</dbReference>
<evidence type="ECO:0000313" key="10">
    <source>
        <dbReference type="EMBL" id="OGG12691.1"/>
    </source>
</evidence>
<evidence type="ECO:0000313" key="11">
    <source>
        <dbReference type="Proteomes" id="UP000176923"/>
    </source>
</evidence>
<dbReference type="SUPFAM" id="SSF103473">
    <property type="entry name" value="MFS general substrate transporter"/>
    <property type="match status" value="1"/>
</dbReference>
<dbReference type="InterPro" id="IPR036259">
    <property type="entry name" value="MFS_trans_sf"/>
</dbReference>
<sequence length="394" mass="43017">MLKTNKNVLIIALIAVVNMLGYGIIIPILYAYSKKFGLSDFQNGLLFASFSICQFISTPIIGRLSDKYGRRPMLLLSIIGTAASFFTMAIAPSAIFLFIARALDGLTAGNIPVAFAVISDSTKPEERPKAFGIIGASFSFGFIFGPAISALTLGFGENIPFIIAGVIALIAALVTFFYLPETNRHMGEVKHGKLFDFTRLWKTLFDPNVGFTFIISLVFFMAFSCAILYRFQPFTLKILNITPSQNSLLFTMFGIIGLISQTFLVQRFTKSLGMKKSFSLSLLFTSLSFVIMFFSRSLFVFVAASILLGIVNSVVQTLIPTLLSQEADAKSQGTIMGLNTSYQSIGMIIGPILGGVIATITIPLPFLVGSVLVLLCFFLSFNVLRPGIRRESAF</sequence>
<feature type="domain" description="Major facilitator superfamily (MFS) profile" evidence="9">
    <location>
        <begin position="7"/>
        <end position="388"/>
    </location>
</feature>
<evidence type="ECO:0000256" key="8">
    <source>
        <dbReference type="SAM" id="Phobius"/>
    </source>
</evidence>
<feature type="transmembrane region" description="Helical" evidence="8">
    <location>
        <begin position="74"/>
        <end position="92"/>
    </location>
</feature>
<keyword evidence="4" id="KW-1003">Cell membrane</keyword>